<dbReference type="RefSeq" id="WP_078683761.1">
    <property type="nucleotide sequence ID" value="NZ_FUYA01000001.1"/>
</dbReference>
<protein>
    <recommendedName>
        <fullName evidence="4">Nucleoside recognition</fullName>
    </recommendedName>
</protein>
<keyword evidence="1" id="KW-0472">Membrane</keyword>
<keyword evidence="1" id="KW-0812">Transmembrane</keyword>
<evidence type="ECO:0000256" key="1">
    <source>
        <dbReference type="SAM" id="Phobius"/>
    </source>
</evidence>
<dbReference type="AlphaFoldDB" id="A0A1T4VJB3"/>
<evidence type="ECO:0000313" key="3">
    <source>
        <dbReference type="Proteomes" id="UP000189733"/>
    </source>
</evidence>
<gene>
    <name evidence="2" type="ORF">SAMN02745702_00454</name>
</gene>
<keyword evidence="1" id="KW-1133">Transmembrane helix</keyword>
<proteinExistence type="predicted"/>
<dbReference type="Proteomes" id="UP000189733">
    <property type="component" value="Unassembled WGS sequence"/>
</dbReference>
<sequence>MSKELLQATLKTFRDATEASIELFKVMVPIIIIVKLLQEFDLIQYLAIPLGPLMQLVGLPASMGLVWATGLLVNNYSGLVVYISLAPAAMLNVGQVTVLATMLLIAHALPVECKVAQKCGPSLWFQVLFRCAVALLAGVILHLIYSNFGLLTEPAQVLWNPGTPPATLMEWGIDQLKTLVSIYGIIVALMFMMKLLNKLRITEAINFVLRPILTFMGIGPQAATLTVVGLTLGLSYGSGLIMHEIREGAVPQRDIFSAMTLMGVAHSLIEDPLLMVLIGADFSGIMWGRLIVSLGVMALLVKLVKTMPRPQFMKIFMNAA</sequence>
<keyword evidence="3" id="KW-1185">Reference proteome</keyword>
<name>A0A1T4VJB3_9BACT</name>
<dbReference type="EMBL" id="FUYA01000001">
    <property type="protein sequence ID" value="SKA65042.1"/>
    <property type="molecule type" value="Genomic_DNA"/>
</dbReference>
<reference evidence="2 3" key="1">
    <citation type="submission" date="2017-02" db="EMBL/GenBank/DDBJ databases">
        <authorList>
            <person name="Peterson S.W."/>
        </authorList>
    </citation>
    <scope>NUCLEOTIDE SEQUENCE [LARGE SCALE GENOMIC DNA]</scope>
    <source>
        <strain evidence="2 3">DSM 18034</strain>
    </source>
</reference>
<feature type="transmembrane region" description="Helical" evidence="1">
    <location>
        <begin position="20"/>
        <end position="38"/>
    </location>
</feature>
<dbReference type="OrthoDB" id="9797308at2"/>
<accession>A0A1T4VJB3</accession>
<feature type="transmembrane region" description="Helical" evidence="1">
    <location>
        <begin position="208"/>
        <end position="232"/>
    </location>
</feature>
<feature type="transmembrane region" description="Helical" evidence="1">
    <location>
        <begin position="284"/>
        <end position="304"/>
    </location>
</feature>
<evidence type="ECO:0008006" key="4">
    <source>
        <dbReference type="Google" id="ProtNLM"/>
    </source>
</evidence>
<organism evidence="2 3">
    <name type="scientific">Desulfobaculum bizertense DSM 18034</name>
    <dbReference type="NCBI Taxonomy" id="1121442"/>
    <lineage>
        <taxon>Bacteria</taxon>
        <taxon>Pseudomonadati</taxon>
        <taxon>Thermodesulfobacteriota</taxon>
        <taxon>Desulfovibrionia</taxon>
        <taxon>Desulfovibrionales</taxon>
        <taxon>Desulfovibrionaceae</taxon>
        <taxon>Desulfobaculum</taxon>
    </lineage>
</organism>
<feature type="transmembrane region" description="Helical" evidence="1">
    <location>
        <begin position="178"/>
        <end position="196"/>
    </location>
</feature>
<dbReference type="STRING" id="1121442.SAMN02745702_00454"/>
<feature type="transmembrane region" description="Helical" evidence="1">
    <location>
        <begin position="127"/>
        <end position="145"/>
    </location>
</feature>
<evidence type="ECO:0000313" key="2">
    <source>
        <dbReference type="EMBL" id="SKA65042.1"/>
    </source>
</evidence>